<name>A0A2N1PSH9_9BACT</name>
<dbReference type="AlphaFoldDB" id="A0A2N1PSH9"/>
<sequence>MIMDYQKAWEKVLDRIDSYLESTEPMSTGNLSEFQDAMAEFTESVKVNPMISMVRDSLDDFVIQHSRIIELLIKERKKYGMD</sequence>
<dbReference type="EMBL" id="PGXC01000003">
    <property type="protein sequence ID" value="PKK91298.1"/>
    <property type="molecule type" value="Genomic_DNA"/>
</dbReference>
<accession>A0A2N1PSH9</accession>
<protein>
    <submittedName>
        <fullName evidence="1">Uncharacterized protein</fullName>
    </submittedName>
</protein>
<evidence type="ECO:0000313" key="2">
    <source>
        <dbReference type="Proteomes" id="UP000233256"/>
    </source>
</evidence>
<reference evidence="1 2" key="1">
    <citation type="journal article" date="2017" name="ISME J.">
        <title>Potential for microbial H2 and metal transformations associated with novel bacteria and archaea in deep terrestrial subsurface sediments.</title>
        <authorList>
            <person name="Hernsdorf A.W."/>
            <person name="Amano Y."/>
            <person name="Miyakawa K."/>
            <person name="Ise K."/>
            <person name="Suzuki Y."/>
            <person name="Anantharaman K."/>
            <person name="Probst A."/>
            <person name="Burstein D."/>
            <person name="Thomas B.C."/>
            <person name="Banfield J.F."/>
        </authorList>
    </citation>
    <scope>NUCLEOTIDE SEQUENCE [LARGE SCALE GENOMIC DNA]</scope>
    <source>
        <strain evidence="1">HGW-Wallbacteria-1</strain>
    </source>
</reference>
<comment type="caution">
    <text evidence="1">The sequence shown here is derived from an EMBL/GenBank/DDBJ whole genome shotgun (WGS) entry which is preliminary data.</text>
</comment>
<proteinExistence type="predicted"/>
<organism evidence="1 2">
    <name type="scientific">Candidatus Wallbacteria bacterium HGW-Wallbacteria-1</name>
    <dbReference type="NCBI Taxonomy" id="2013854"/>
    <lineage>
        <taxon>Bacteria</taxon>
        <taxon>Candidatus Walliibacteriota</taxon>
    </lineage>
</organism>
<gene>
    <name evidence="1" type="ORF">CVV64_05895</name>
</gene>
<evidence type="ECO:0000313" key="1">
    <source>
        <dbReference type="EMBL" id="PKK91298.1"/>
    </source>
</evidence>
<dbReference type="Proteomes" id="UP000233256">
    <property type="component" value="Unassembled WGS sequence"/>
</dbReference>